<dbReference type="Proteomes" id="UP000228948">
    <property type="component" value="Chromosome"/>
</dbReference>
<organism evidence="4 5">
    <name type="scientific">Roseinatronobacter bogoriensis subsp. barguzinensis</name>
    <dbReference type="NCBI Taxonomy" id="441209"/>
    <lineage>
        <taxon>Bacteria</taxon>
        <taxon>Pseudomonadati</taxon>
        <taxon>Pseudomonadota</taxon>
        <taxon>Alphaproteobacteria</taxon>
        <taxon>Rhodobacterales</taxon>
        <taxon>Paracoccaceae</taxon>
        <taxon>Roseinatronobacter</taxon>
    </lineage>
</organism>
<dbReference type="SUPFAM" id="SSF55729">
    <property type="entry name" value="Acyl-CoA N-acyltransferases (Nat)"/>
    <property type="match status" value="1"/>
</dbReference>
<dbReference type="PROSITE" id="PS51186">
    <property type="entry name" value="GNAT"/>
    <property type="match status" value="1"/>
</dbReference>
<dbReference type="RefSeq" id="WP_071479025.1">
    <property type="nucleotide sequence ID" value="NZ_CP024899.1"/>
</dbReference>
<keyword evidence="5" id="KW-1185">Reference proteome</keyword>
<gene>
    <name evidence="4" type="ORF">BG454_06090</name>
</gene>
<name>A0A2K8K7N1_9RHOB</name>
<reference evidence="4 5" key="1">
    <citation type="submission" date="2017-11" db="EMBL/GenBank/DDBJ databases">
        <title>Revised Sequence and Annotation of the Rhodobaca barguzinensis strain alga05 Genome.</title>
        <authorList>
            <person name="Kopejtka K."/>
            <person name="Tomasch J.M."/>
            <person name="Bunk B."/>
            <person name="Koblizek M."/>
        </authorList>
    </citation>
    <scope>NUCLEOTIDE SEQUENCE [LARGE SCALE GENOMIC DNA]</scope>
    <source>
        <strain evidence="5">alga05</strain>
    </source>
</reference>
<dbReference type="AlphaFoldDB" id="A0A2K8K7N1"/>
<dbReference type="Gene3D" id="3.40.630.30">
    <property type="match status" value="1"/>
</dbReference>
<accession>A0A2K8K7N1</accession>
<dbReference type="CDD" id="cd04301">
    <property type="entry name" value="NAT_SF"/>
    <property type="match status" value="1"/>
</dbReference>
<dbReference type="PANTHER" id="PTHR43877">
    <property type="entry name" value="AMINOALKYLPHOSPHONATE N-ACETYLTRANSFERASE-RELATED-RELATED"/>
    <property type="match status" value="1"/>
</dbReference>
<dbReference type="KEGG" id="rbg:BG454_06090"/>
<dbReference type="EMBL" id="CP024899">
    <property type="protein sequence ID" value="ATX65449.1"/>
    <property type="molecule type" value="Genomic_DNA"/>
</dbReference>
<dbReference type="InterPro" id="IPR050832">
    <property type="entry name" value="Bact_Acetyltransf"/>
</dbReference>
<dbReference type="InterPro" id="IPR056935">
    <property type="entry name" value="Rv0428c-like_C"/>
</dbReference>
<keyword evidence="2" id="KW-0012">Acyltransferase</keyword>
<keyword evidence="1 4" id="KW-0808">Transferase</keyword>
<dbReference type="STRING" id="441209.GCA_001870665_00134"/>
<sequence>MSLPEAGKLVAALDATWPALTTHRQDGWVLRDGAGGGKRVSAASPMREDAPVEVAEDWMRARGQTPLFRLGAADSALDAVLTGRGYRLLDPTRIYAGDAETLARKPGHVQLFNIWPPLAIMRDIWAEGGIGAQRLAVMGRAGAPKTGFVARIEDRAAGVAFCALHEGIAMLHAIEVLPHMRRKGVGALIVQGAAWWAQTQGAHTLALAVTDANTGACALYERLGMQVCTRYHYRAGDEREGLQ</sequence>
<dbReference type="Pfam" id="PF24553">
    <property type="entry name" value="Rv0428c_C"/>
    <property type="match status" value="1"/>
</dbReference>
<dbReference type="InterPro" id="IPR016181">
    <property type="entry name" value="Acyl_CoA_acyltransferase"/>
</dbReference>
<evidence type="ECO:0000259" key="3">
    <source>
        <dbReference type="PROSITE" id="PS51186"/>
    </source>
</evidence>
<dbReference type="PANTHER" id="PTHR43877:SF1">
    <property type="entry name" value="ACETYLTRANSFERASE"/>
    <property type="match status" value="1"/>
</dbReference>
<evidence type="ECO:0000313" key="5">
    <source>
        <dbReference type="Proteomes" id="UP000228948"/>
    </source>
</evidence>
<evidence type="ECO:0000256" key="2">
    <source>
        <dbReference type="ARBA" id="ARBA00023315"/>
    </source>
</evidence>
<dbReference type="Pfam" id="PF00583">
    <property type="entry name" value="Acetyltransf_1"/>
    <property type="match status" value="1"/>
</dbReference>
<evidence type="ECO:0000256" key="1">
    <source>
        <dbReference type="ARBA" id="ARBA00022679"/>
    </source>
</evidence>
<feature type="domain" description="N-acetyltransferase" evidence="3">
    <location>
        <begin position="81"/>
        <end position="243"/>
    </location>
</feature>
<dbReference type="GO" id="GO:0016747">
    <property type="term" value="F:acyltransferase activity, transferring groups other than amino-acyl groups"/>
    <property type="evidence" value="ECO:0007669"/>
    <property type="project" value="InterPro"/>
</dbReference>
<dbReference type="InterPro" id="IPR000182">
    <property type="entry name" value="GNAT_dom"/>
</dbReference>
<dbReference type="OrthoDB" id="7301318at2"/>
<proteinExistence type="predicted"/>
<evidence type="ECO:0000313" key="4">
    <source>
        <dbReference type="EMBL" id="ATX65449.1"/>
    </source>
</evidence>
<protein>
    <submittedName>
        <fullName evidence="4">N-acetyltransferase</fullName>
    </submittedName>
</protein>